<keyword evidence="1" id="KW-1133">Transmembrane helix</keyword>
<feature type="transmembrane region" description="Helical" evidence="1">
    <location>
        <begin position="102"/>
        <end position="121"/>
    </location>
</feature>
<dbReference type="EMBL" id="JRMW01000035">
    <property type="protein sequence ID" value="KGF03909.1"/>
    <property type="molecule type" value="Genomic_DNA"/>
</dbReference>
<feature type="transmembrane region" description="Helical" evidence="1">
    <location>
        <begin position="52"/>
        <end position="72"/>
    </location>
</feature>
<evidence type="ECO:0000256" key="1">
    <source>
        <dbReference type="SAM" id="Phobius"/>
    </source>
</evidence>
<keyword evidence="1" id="KW-0472">Membrane</keyword>
<dbReference type="Proteomes" id="UP000029579">
    <property type="component" value="Unassembled WGS sequence"/>
</dbReference>
<organism evidence="2 3">
    <name type="scientific">Anaerococcus lactolyticus S7-1-13</name>
    <dbReference type="NCBI Taxonomy" id="1284686"/>
    <lineage>
        <taxon>Bacteria</taxon>
        <taxon>Bacillati</taxon>
        <taxon>Bacillota</taxon>
        <taxon>Tissierellia</taxon>
        <taxon>Tissierellales</taxon>
        <taxon>Peptoniphilaceae</taxon>
        <taxon>Anaerococcus</taxon>
    </lineage>
</organism>
<dbReference type="RefSeq" id="WP_004826710.1">
    <property type="nucleotide sequence ID" value="NZ_JRMW01000035.1"/>
</dbReference>
<accession>A0A095Z612</accession>
<evidence type="ECO:0000313" key="2">
    <source>
        <dbReference type="EMBL" id="KGF03909.1"/>
    </source>
</evidence>
<protein>
    <submittedName>
        <fullName evidence="2">Membrane protein</fullName>
    </submittedName>
</protein>
<feature type="transmembrane region" description="Helical" evidence="1">
    <location>
        <begin position="12"/>
        <end position="32"/>
    </location>
</feature>
<dbReference type="AlphaFoldDB" id="A0A095Z612"/>
<reference evidence="2 3" key="1">
    <citation type="submission" date="2014-07" db="EMBL/GenBank/DDBJ databases">
        <authorList>
            <person name="McCorrison J."/>
            <person name="Sanka R."/>
            <person name="Torralba M."/>
            <person name="Gillis M."/>
            <person name="Haft D.H."/>
            <person name="Methe B."/>
            <person name="Sutton G."/>
            <person name="Nelson K.E."/>
        </authorList>
    </citation>
    <scope>NUCLEOTIDE SEQUENCE [LARGE SCALE GENOMIC DNA]</scope>
    <source>
        <strain evidence="2 3">S7-1-13</strain>
    </source>
</reference>
<evidence type="ECO:0000313" key="3">
    <source>
        <dbReference type="Proteomes" id="UP000029579"/>
    </source>
</evidence>
<feature type="transmembrane region" description="Helical" evidence="1">
    <location>
        <begin position="165"/>
        <end position="184"/>
    </location>
</feature>
<feature type="transmembrane region" description="Helical" evidence="1">
    <location>
        <begin position="220"/>
        <end position="239"/>
    </location>
</feature>
<gene>
    <name evidence="2" type="ORF">HMPREF1630_05575</name>
</gene>
<dbReference type="OrthoDB" id="1698958at2"/>
<sequence length="250" mass="28375">MANLERKKYKRLGINFLTLIVFFAQMLMVAGVSHSKSFAEGNYPLAYILDTYLFISLLINPILISSLVKKVIEIEEKNKMWQLQVSLGEKVNSILINKFKNLSLKLVLLQIIEAIVFLLLAKKSSHFNMDTDMILRYALVNISAIIINLFFMALFMIIEMKSKRVYTLSFIAIIGGLTGVITMLTSETLAFVNPFAWMASLLNISYVSEGGKFIQVLNPINFYTPIIALILLIACLGYLKAMKTYNLYKD</sequence>
<keyword evidence="1" id="KW-0812">Transmembrane</keyword>
<name>A0A095Z612_9FIRM</name>
<comment type="caution">
    <text evidence="2">The sequence shown here is derived from an EMBL/GenBank/DDBJ whole genome shotgun (WGS) entry which is preliminary data.</text>
</comment>
<dbReference type="eggNOG" id="ENOG502ZA0E">
    <property type="taxonomic scope" value="Bacteria"/>
</dbReference>
<proteinExistence type="predicted"/>
<feature type="transmembrane region" description="Helical" evidence="1">
    <location>
        <begin position="133"/>
        <end position="158"/>
    </location>
</feature>